<dbReference type="EMBL" id="JXTC01000658">
    <property type="protein sequence ID" value="PON41555.1"/>
    <property type="molecule type" value="Genomic_DNA"/>
</dbReference>
<dbReference type="SMART" id="SM00358">
    <property type="entry name" value="DSRM"/>
    <property type="match status" value="1"/>
</dbReference>
<dbReference type="PANTHER" id="PTHR46031">
    <property type="match status" value="1"/>
</dbReference>
<evidence type="ECO:0000259" key="5">
    <source>
        <dbReference type="PROSITE" id="PS50137"/>
    </source>
</evidence>
<dbReference type="InParanoid" id="A0A2P5AYE0"/>
<evidence type="ECO:0000256" key="2">
    <source>
        <dbReference type="ARBA" id="ARBA00022884"/>
    </source>
</evidence>
<keyword evidence="2 3" id="KW-0694">RNA-binding</keyword>
<dbReference type="SUPFAM" id="SSF54768">
    <property type="entry name" value="dsRNA-binding domain-like"/>
    <property type="match status" value="1"/>
</dbReference>
<evidence type="ECO:0000256" key="1">
    <source>
        <dbReference type="ARBA" id="ARBA00022737"/>
    </source>
</evidence>
<evidence type="ECO:0000256" key="3">
    <source>
        <dbReference type="PROSITE-ProRule" id="PRU00266"/>
    </source>
</evidence>
<feature type="region of interest" description="Disordered" evidence="4">
    <location>
        <begin position="179"/>
        <end position="200"/>
    </location>
</feature>
<gene>
    <name evidence="6" type="ORF">TorRG33x02_337860</name>
</gene>
<dbReference type="OrthoDB" id="5988181at2759"/>
<dbReference type="Proteomes" id="UP000237000">
    <property type="component" value="Unassembled WGS sequence"/>
</dbReference>
<keyword evidence="1" id="KW-0677">Repeat</keyword>
<dbReference type="GO" id="GO:0003723">
    <property type="term" value="F:RNA binding"/>
    <property type="evidence" value="ECO:0007669"/>
    <property type="project" value="UniProtKB-UniRule"/>
</dbReference>
<dbReference type="Pfam" id="PF00035">
    <property type="entry name" value="dsrm"/>
    <property type="match status" value="1"/>
</dbReference>
<dbReference type="STRING" id="63057.A0A2P5AYE0"/>
<feature type="domain" description="DRBM" evidence="5">
    <location>
        <begin position="38"/>
        <end position="106"/>
    </location>
</feature>
<sequence length="259" mass="28033">MYESPEFFPTLKEAEHAAAKVALMSLSPDGVQKDDYAFYKNLLQELVQKEGFRLPTYNTNRQGEAHCPVFVSIVEIEGEHFRGEEEKTKKHAEMSAAKAAYDALKARKSSQSPLVLLPSQLGQEAPQLLSSCLLSNISANVIPNVPMNLSSCTIPVQQVEDCTGKGGLSSSDIYGDARDTIPSAPCESKSDSSSPSPSLSNSFTNFVVDSSLEPSSNRITLTCKKVIVYPAKKPIPEGGTLLPMCDANWVAFSPPEARS</sequence>
<reference evidence="7" key="1">
    <citation type="submission" date="2016-06" db="EMBL/GenBank/DDBJ databases">
        <title>Parallel loss of symbiosis genes in relatives of nitrogen-fixing non-legume Parasponia.</title>
        <authorList>
            <person name="Van Velzen R."/>
            <person name="Holmer R."/>
            <person name="Bu F."/>
            <person name="Rutten L."/>
            <person name="Van Zeijl A."/>
            <person name="Liu W."/>
            <person name="Santuari L."/>
            <person name="Cao Q."/>
            <person name="Sharma T."/>
            <person name="Shen D."/>
            <person name="Roswanjaya Y."/>
            <person name="Wardhani T."/>
            <person name="Kalhor M.S."/>
            <person name="Jansen J."/>
            <person name="Van den Hoogen J."/>
            <person name="Gungor B."/>
            <person name="Hartog M."/>
            <person name="Hontelez J."/>
            <person name="Verver J."/>
            <person name="Yang W.-C."/>
            <person name="Schijlen E."/>
            <person name="Repin R."/>
            <person name="Schilthuizen M."/>
            <person name="Schranz E."/>
            <person name="Heidstra R."/>
            <person name="Miyata K."/>
            <person name="Fedorova E."/>
            <person name="Kohlen W."/>
            <person name="Bisseling T."/>
            <person name="Smit S."/>
            <person name="Geurts R."/>
        </authorList>
    </citation>
    <scope>NUCLEOTIDE SEQUENCE [LARGE SCALE GENOMIC DNA]</scope>
    <source>
        <strain evidence="7">cv. RG33-2</strain>
    </source>
</reference>
<protein>
    <submittedName>
        <fullName evidence="6">Double-stranded RNA-binding domain containing protein</fullName>
    </submittedName>
</protein>
<comment type="caution">
    <text evidence="6">The sequence shown here is derived from an EMBL/GenBank/DDBJ whole genome shotgun (WGS) entry which is preliminary data.</text>
</comment>
<keyword evidence="7" id="KW-1185">Reference proteome</keyword>
<feature type="compositionally biased region" description="Low complexity" evidence="4">
    <location>
        <begin position="182"/>
        <end position="200"/>
    </location>
</feature>
<dbReference type="PROSITE" id="PS50137">
    <property type="entry name" value="DS_RBD"/>
    <property type="match status" value="1"/>
</dbReference>
<dbReference type="PANTHER" id="PTHR46031:SF16">
    <property type="entry name" value="DOUBLE-STRANDED RNA-BINDING PROTEIN 4"/>
    <property type="match status" value="1"/>
</dbReference>
<proteinExistence type="predicted"/>
<accession>A0A2P5AYE0</accession>
<organism evidence="6 7">
    <name type="scientific">Trema orientale</name>
    <name type="common">Charcoal tree</name>
    <name type="synonym">Celtis orientalis</name>
    <dbReference type="NCBI Taxonomy" id="63057"/>
    <lineage>
        <taxon>Eukaryota</taxon>
        <taxon>Viridiplantae</taxon>
        <taxon>Streptophyta</taxon>
        <taxon>Embryophyta</taxon>
        <taxon>Tracheophyta</taxon>
        <taxon>Spermatophyta</taxon>
        <taxon>Magnoliopsida</taxon>
        <taxon>eudicotyledons</taxon>
        <taxon>Gunneridae</taxon>
        <taxon>Pentapetalae</taxon>
        <taxon>rosids</taxon>
        <taxon>fabids</taxon>
        <taxon>Rosales</taxon>
        <taxon>Cannabaceae</taxon>
        <taxon>Trema</taxon>
    </lineage>
</organism>
<dbReference type="Gene3D" id="3.30.160.20">
    <property type="match status" value="1"/>
</dbReference>
<name>A0A2P5AYE0_TREOI</name>
<dbReference type="AlphaFoldDB" id="A0A2P5AYE0"/>
<evidence type="ECO:0000256" key="4">
    <source>
        <dbReference type="SAM" id="MobiDB-lite"/>
    </source>
</evidence>
<evidence type="ECO:0000313" key="6">
    <source>
        <dbReference type="EMBL" id="PON41555.1"/>
    </source>
</evidence>
<evidence type="ECO:0000313" key="7">
    <source>
        <dbReference type="Proteomes" id="UP000237000"/>
    </source>
</evidence>
<dbReference type="InterPro" id="IPR014720">
    <property type="entry name" value="dsRBD_dom"/>
</dbReference>